<comment type="caution">
    <text evidence="4">The sequence shown here is derived from an EMBL/GenBank/DDBJ whole genome shotgun (WGS) entry which is preliminary data.</text>
</comment>
<keyword evidence="2" id="KW-0676">Redox-active center</keyword>
<accession>A0A3S1A394</accession>
<evidence type="ECO:0000313" key="5">
    <source>
        <dbReference type="Proteomes" id="UP000268857"/>
    </source>
</evidence>
<dbReference type="CDD" id="cd02947">
    <property type="entry name" value="TRX_family"/>
    <property type="match status" value="1"/>
</dbReference>
<dbReference type="PANTHER" id="PTHR45663">
    <property type="entry name" value="GEO12009P1"/>
    <property type="match status" value="1"/>
</dbReference>
<organism evidence="4 5">
    <name type="scientific">Chlorogloeopsis fritschii PCC 6912</name>
    <dbReference type="NCBI Taxonomy" id="211165"/>
    <lineage>
        <taxon>Bacteria</taxon>
        <taxon>Bacillati</taxon>
        <taxon>Cyanobacteriota</taxon>
        <taxon>Cyanophyceae</taxon>
        <taxon>Nostocales</taxon>
        <taxon>Chlorogloeopsidaceae</taxon>
        <taxon>Chlorogloeopsis</taxon>
    </lineage>
</organism>
<proteinExistence type="inferred from homology"/>
<dbReference type="InterPro" id="IPR036249">
    <property type="entry name" value="Thioredoxin-like_sf"/>
</dbReference>
<dbReference type="OrthoDB" id="517794at2"/>
<evidence type="ECO:0000256" key="1">
    <source>
        <dbReference type="ARBA" id="ARBA00008987"/>
    </source>
</evidence>
<name>A0A3S1A394_CHLFR</name>
<evidence type="ECO:0000256" key="2">
    <source>
        <dbReference type="ARBA" id="ARBA00023284"/>
    </source>
</evidence>
<dbReference type="GO" id="GO:0005737">
    <property type="term" value="C:cytoplasm"/>
    <property type="evidence" value="ECO:0007669"/>
    <property type="project" value="TreeGrafter"/>
</dbReference>
<dbReference type="PROSITE" id="PS51352">
    <property type="entry name" value="THIOREDOXIN_2"/>
    <property type="match status" value="1"/>
</dbReference>
<dbReference type="SUPFAM" id="SSF52833">
    <property type="entry name" value="Thioredoxin-like"/>
    <property type="match status" value="1"/>
</dbReference>
<dbReference type="AlphaFoldDB" id="A0A3S1A394"/>
<evidence type="ECO:0000313" key="4">
    <source>
        <dbReference type="EMBL" id="RUR84581.1"/>
    </source>
</evidence>
<dbReference type="GO" id="GO:0015035">
    <property type="term" value="F:protein-disulfide reductase activity"/>
    <property type="evidence" value="ECO:0007669"/>
    <property type="project" value="TreeGrafter"/>
</dbReference>
<gene>
    <name evidence="4" type="ORF">PCC6912_14760</name>
</gene>
<sequence length="113" mass="13043">MLVKDRFQKFEELLSSSKLPVLVVFDAPWCGPSHLMDAILKQVSMQMKQQLEIIRIDSEKDSDLASQFHVHPLPTMLLFKNGQLVGRIEEERTENLMPAERLVQKLQNLLSKV</sequence>
<dbReference type="Gene3D" id="3.40.30.10">
    <property type="entry name" value="Glutaredoxin"/>
    <property type="match status" value="1"/>
</dbReference>
<dbReference type="RefSeq" id="WP_016875510.1">
    <property type="nucleotide sequence ID" value="NZ_AJLN01000100.1"/>
</dbReference>
<dbReference type="EMBL" id="RSCJ01000004">
    <property type="protein sequence ID" value="RUR84581.1"/>
    <property type="molecule type" value="Genomic_DNA"/>
</dbReference>
<dbReference type="Pfam" id="PF00085">
    <property type="entry name" value="Thioredoxin"/>
    <property type="match status" value="1"/>
</dbReference>
<comment type="similarity">
    <text evidence="1">Belongs to the thioredoxin family.</text>
</comment>
<dbReference type="InterPro" id="IPR013766">
    <property type="entry name" value="Thioredoxin_domain"/>
</dbReference>
<keyword evidence="5" id="KW-1185">Reference proteome</keyword>
<evidence type="ECO:0000259" key="3">
    <source>
        <dbReference type="PROSITE" id="PS51352"/>
    </source>
</evidence>
<dbReference type="PANTHER" id="PTHR45663:SF11">
    <property type="entry name" value="GEO12009P1"/>
    <property type="match status" value="1"/>
</dbReference>
<feature type="domain" description="Thioredoxin" evidence="3">
    <location>
        <begin position="1"/>
        <end position="111"/>
    </location>
</feature>
<protein>
    <recommendedName>
        <fullName evidence="3">Thioredoxin domain-containing protein</fullName>
    </recommendedName>
</protein>
<reference evidence="4 5" key="1">
    <citation type="journal article" date="2019" name="Genome Biol. Evol.">
        <title>Day and night: Metabolic profiles and evolutionary relationships of six axenic non-marine cyanobacteria.</title>
        <authorList>
            <person name="Will S.E."/>
            <person name="Henke P."/>
            <person name="Boedeker C."/>
            <person name="Huang S."/>
            <person name="Brinkmann H."/>
            <person name="Rohde M."/>
            <person name="Jarek M."/>
            <person name="Friedl T."/>
            <person name="Seufert S."/>
            <person name="Schumacher M."/>
            <person name="Overmann J."/>
            <person name="Neumann-Schaal M."/>
            <person name="Petersen J."/>
        </authorList>
    </citation>
    <scope>NUCLEOTIDE SEQUENCE [LARGE SCALE GENOMIC DNA]</scope>
    <source>
        <strain evidence="4 5">PCC 6912</strain>
    </source>
</reference>
<dbReference type="STRING" id="211165.GCA_000317285_03933"/>
<dbReference type="Proteomes" id="UP000268857">
    <property type="component" value="Unassembled WGS sequence"/>
</dbReference>